<dbReference type="OrthoDB" id="301415at2759"/>
<keyword evidence="7" id="KW-1185">Reference proteome</keyword>
<evidence type="ECO:0000313" key="11">
    <source>
        <dbReference type="RefSeq" id="XP_022345779.1"/>
    </source>
</evidence>
<keyword evidence="5" id="KW-0067">ATP-binding</keyword>
<dbReference type="GeneID" id="111138209"/>
<dbReference type="PROSITE" id="PS51158">
    <property type="entry name" value="ALPHA_KINASE"/>
    <property type="match status" value="1"/>
</dbReference>
<dbReference type="RefSeq" id="XP_022345778.1">
    <property type="nucleotide sequence ID" value="XM_022490070.1"/>
</dbReference>
<evidence type="ECO:0000313" key="7">
    <source>
        <dbReference type="Proteomes" id="UP000694844"/>
    </source>
</evidence>
<proteinExistence type="predicted"/>
<evidence type="ECO:0000313" key="8">
    <source>
        <dbReference type="RefSeq" id="XP_022345776.1"/>
    </source>
</evidence>
<accession>A0A8B8F0S0</accession>
<evidence type="ECO:0000256" key="5">
    <source>
        <dbReference type="ARBA" id="ARBA00022840"/>
    </source>
</evidence>
<keyword evidence="2" id="KW-0808">Transferase</keyword>
<dbReference type="SMART" id="SM00811">
    <property type="entry name" value="Alpha_kinase"/>
    <property type="match status" value="1"/>
</dbReference>
<dbReference type="PANTHER" id="PTHR45992">
    <property type="entry name" value="EUKARYOTIC ELONGATION FACTOR 2 KINASE-RELATED"/>
    <property type="match status" value="1"/>
</dbReference>
<dbReference type="GO" id="GO:0004674">
    <property type="term" value="F:protein serine/threonine kinase activity"/>
    <property type="evidence" value="ECO:0007669"/>
    <property type="project" value="UniProtKB-KW"/>
</dbReference>
<dbReference type="RefSeq" id="XP_022345779.1">
    <property type="nucleotide sequence ID" value="XM_022490071.1"/>
</dbReference>
<dbReference type="GO" id="GO:0005524">
    <property type="term" value="F:ATP binding"/>
    <property type="evidence" value="ECO:0007669"/>
    <property type="project" value="UniProtKB-KW"/>
</dbReference>
<evidence type="ECO:0000259" key="6">
    <source>
        <dbReference type="PROSITE" id="PS51158"/>
    </source>
</evidence>
<evidence type="ECO:0000313" key="10">
    <source>
        <dbReference type="RefSeq" id="XP_022345778.1"/>
    </source>
</evidence>
<reference evidence="8 9" key="1">
    <citation type="submission" date="2025-04" db="UniProtKB">
        <authorList>
            <consortium name="RefSeq"/>
        </authorList>
    </citation>
    <scope>IDENTIFICATION</scope>
    <source>
        <tissue evidence="8 9">Whole sample</tissue>
    </source>
</reference>
<evidence type="ECO:0000256" key="2">
    <source>
        <dbReference type="ARBA" id="ARBA00022679"/>
    </source>
</evidence>
<dbReference type="InterPro" id="IPR051852">
    <property type="entry name" value="Alpha-type_PK"/>
</dbReference>
<keyword evidence="4" id="KW-0418">Kinase</keyword>
<organism evidence="7 9">
    <name type="scientific">Crassostrea virginica</name>
    <name type="common">Eastern oyster</name>
    <dbReference type="NCBI Taxonomy" id="6565"/>
    <lineage>
        <taxon>Eukaryota</taxon>
        <taxon>Metazoa</taxon>
        <taxon>Spiralia</taxon>
        <taxon>Lophotrochozoa</taxon>
        <taxon>Mollusca</taxon>
        <taxon>Bivalvia</taxon>
        <taxon>Autobranchia</taxon>
        <taxon>Pteriomorphia</taxon>
        <taxon>Ostreida</taxon>
        <taxon>Ostreoidea</taxon>
        <taxon>Ostreidae</taxon>
        <taxon>Crassostrea</taxon>
    </lineage>
</organism>
<evidence type="ECO:0000313" key="9">
    <source>
        <dbReference type="RefSeq" id="XP_022345777.1"/>
    </source>
</evidence>
<name>A0A8B8F0S0_CRAVI</name>
<dbReference type="RefSeq" id="XP_022345776.1">
    <property type="nucleotide sequence ID" value="XM_022490068.1"/>
</dbReference>
<feature type="domain" description="Alpha-type protein kinase" evidence="6">
    <location>
        <begin position="1"/>
        <end position="236"/>
    </location>
</feature>
<evidence type="ECO:0000256" key="4">
    <source>
        <dbReference type="ARBA" id="ARBA00022777"/>
    </source>
</evidence>
<gene>
    <name evidence="8 9 10 11" type="primary">LOC111138209</name>
</gene>
<dbReference type="InterPro" id="IPR011009">
    <property type="entry name" value="Kinase-like_dom_sf"/>
</dbReference>
<dbReference type="SUPFAM" id="SSF56112">
    <property type="entry name" value="Protein kinase-like (PK-like)"/>
    <property type="match status" value="1"/>
</dbReference>
<dbReference type="KEGG" id="cvn:111138209"/>
<dbReference type="Proteomes" id="UP000694844">
    <property type="component" value="Chromosome 5"/>
</dbReference>
<dbReference type="Gene3D" id="3.20.200.10">
    <property type="entry name" value="MHCK/EF2 kinase"/>
    <property type="match status" value="1"/>
</dbReference>
<dbReference type="Pfam" id="PF02816">
    <property type="entry name" value="Alpha_kinase"/>
    <property type="match status" value="1"/>
</dbReference>
<evidence type="ECO:0000256" key="3">
    <source>
        <dbReference type="ARBA" id="ARBA00022741"/>
    </source>
</evidence>
<evidence type="ECO:0000256" key="1">
    <source>
        <dbReference type="ARBA" id="ARBA00022527"/>
    </source>
</evidence>
<protein>
    <submittedName>
        <fullName evidence="8 9">Alpha-protein kinase vwkA-like</fullName>
    </submittedName>
</protein>
<dbReference type="InterPro" id="IPR004166">
    <property type="entry name" value="a-kinase_dom"/>
</dbReference>
<keyword evidence="1" id="KW-0723">Serine/threonine-protein kinase</keyword>
<sequence>MGQQISVETLCGQDEDFGGRYWCSFEPYPYRVGPRKLSYMGILNGEGPRRGKRCLVKAFRQGCAMKEDWNHEIERAKMAKSLAMEFNKEMSEIGQRVNLVIHTPMLVEIDEVSSYMCIALLLGKPKKKIRELEYVSVEPYLSGKFQNFNSSKTKMFDSMVMNAFSHYTWCCTQGECVVTGMKGVKEFEDYFLTTPVIHSREGKYGRTDLGQMGIDNFFANHQCNNFCRDLPRLDELGCFPKDSDLDLVAFQLESAGGIFTKKFNSDIPVIPRIGSTVHCDKPSHCVCEFFRLPCPHRIEHTSGLIYAINRSYVQEKIR</sequence>
<keyword evidence="3" id="KW-0547">Nucleotide-binding</keyword>
<dbReference type="AlphaFoldDB" id="A0A8B8F0S0"/>
<dbReference type="RefSeq" id="XP_022345777.1">
    <property type="nucleotide sequence ID" value="XM_022490069.1"/>
</dbReference>